<feature type="region of interest" description="Disordered" evidence="1">
    <location>
        <begin position="93"/>
        <end position="114"/>
    </location>
</feature>
<organism evidence="2">
    <name type="scientific">Anopheles darlingi</name>
    <name type="common">Mosquito</name>
    <dbReference type="NCBI Taxonomy" id="43151"/>
    <lineage>
        <taxon>Eukaryota</taxon>
        <taxon>Metazoa</taxon>
        <taxon>Ecdysozoa</taxon>
        <taxon>Arthropoda</taxon>
        <taxon>Hexapoda</taxon>
        <taxon>Insecta</taxon>
        <taxon>Pterygota</taxon>
        <taxon>Neoptera</taxon>
        <taxon>Endopterygota</taxon>
        <taxon>Diptera</taxon>
        <taxon>Nematocera</taxon>
        <taxon>Culicoidea</taxon>
        <taxon>Culicidae</taxon>
        <taxon>Anophelinae</taxon>
        <taxon>Anopheles</taxon>
    </lineage>
</organism>
<protein>
    <submittedName>
        <fullName evidence="2">Putative secreted protein</fullName>
    </submittedName>
</protein>
<name>A0A2M4DCF2_ANODA</name>
<evidence type="ECO:0000256" key="1">
    <source>
        <dbReference type="SAM" id="MobiDB-lite"/>
    </source>
</evidence>
<dbReference type="EMBL" id="GGFL01011085">
    <property type="protein sequence ID" value="MBW75263.1"/>
    <property type="molecule type" value="Transcribed_RNA"/>
</dbReference>
<accession>A0A2M4DCF2</accession>
<evidence type="ECO:0000313" key="2">
    <source>
        <dbReference type="EMBL" id="MBW75263.1"/>
    </source>
</evidence>
<reference evidence="2" key="1">
    <citation type="submission" date="2018-01" db="EMBL/GenBank/DDBJ databases">
        <title>An insight into the sialome of Amazonian anophelines.</title>
        <authorList>
            <person name="Ribeiro J.M."/>
            <person name="Scarpassa V."/>
            <person name="Calvo E."/>
        </authorList>
    </citation>
    <scope>NUCLEOTIDE SEQUENCE</scope>
</reference>
<sequence length="114" mass="12543">MLLVVAFANFGTLLLAMFLVFFSRLLSTAPVAVADDNSSSSIWEKKTGTTTRTRSLVLIVWFLLSSPLPRFYRVDVSTIYILRVGWPRDRATAVSMHNPEPGNDADPGIRVGAA</sequence>
<dbReference type="AlphaFoldDB" id="A0A2M4DCF2"/>
<proteinExistence type="predicted"/>